<evidence type="ECO:0000256" key="1">
    <source>
        <dbReference type="SAM" id="Phobius"/>
    </source>
</evidence>
<sequence>MNRTVMIGLIAIIIISIIIIVITKVDDPSSCKKGTDRRNGNCKTCVAPCPDGDWTNDGVCGCDCIDVEYDPSDLDKATTVIWENGKVVETANNINNAECLYQKYCTLREQLNGFVYDPIRKSCDACSNGKDVCKPENDSEPFCCHDSESACNNGTCCAPTGIYNDTISGTEKCCDSGNISVNNGKAWAPGDDYCTGTSDDCCLMFCGINGHDKPGDGGGDWCESGWDCNISSCPDKDKADNDIEFLNDNPSKYNVVDLPTEENEYNYAYCAKKPQTRSNTISCGGFGSGGLLNGTGPSMFPTMDNIYYNLNFNEGKITMPTTWETKIVKGSDYSSYLQPAAEHNNVRPVPLPTGTILVSLYSIFDHLHQVGETYANFIENYIKSTGGTIHGFYAQNQTYSNATWTNIISTNAATIEEAEKLIPLSTTTTETCKATGDWTGQVSMDSWCVTNCAAGYCPSTHCVCGSTTGTMTVGSYTTLFYDTLTDDPTYDNCIMFVNYIKPFGEIIDDADISNLFEKCKVIVPTSNNAIVTVGDSSFFDNNTDAKCMTDGQIAVIDTSPTVYVSTSNISPNQNTPAEYGNDIKFGTQLIGDVNSESSPSGLLKNSGGPMCIEYNTNSVDSITRKDSASTIVKYTSRQACYDANKCFGGYLRNTKDGACNINGCTENGTEPANMSVTWEEAPLESKYWLQGKNGCYRAATADDKVWGGCHTTGWFSSCSSSISTSPTAKDLKWRGDCKNVSTANCSSRLIDDLQPSFVGYSNAPDYYWCHSRAKKCENKCVIVTGQPPNCFDVCDDGALYYDTGKPPDEVITAREDTRRKNDLCKPQYIPIS</sequence>
<accession>A0A6C0LTB4</accession>
<keyword evidence="1" id="KW-0472">Membrane</keyword>
<protein>
    <submittedName>
        <fullName evidence="2">Uncharacterized protein</fullName>
    </submittedName>
</protein>
<keyword evidence="1" id="KW-0812">Transmembrane</keyword>
<dbReference type="AlphaFoldDB" id="A0A6C0LTB4"/>
<keyword evidence="1" id="KW-1133">Transmembrane helix</keyword>
<feature type="transmembrane region" description="Helical" evidence="1">
    <location>
        <begin position="5"/>
        <end position="23"/>
    </location>
</feature>
<organism evidence="2">
    <name type="scientific">viral metagenome</name>
    <dbReference type="NCBI Taxonomy" id="1070528"/>
    <lineage>
        <taxon>unclassified sequences</taxon>
        <taxon>metagenomes</taxon>
        <taxon>organismal metagenomes</taxon>
    </lineage>
</organism>
<name>A0A6C0LTB4_9ZZZZ</name>
<evidence type="ECO:0000313" key="2">
    <source>
        <dbReference type="EMBL" id="QHU33999.1"/>
    </source>
</evidence>
<reference evidence="2" key="1">
    <citation type="journal article" date="2020" name="Nature">
        <title>Giant virus diversity and host interactions through global metagenomics.</title>
        <authorList>
            <person name="Schulz F."/>
            <person name="Roux S."/>
            <person name="Paez-Espino D."/>
            <person name="Jungbluth S."/>
            <person name="Walsh D.A."/>
            <person name="Denef V.J."/>
            <person name="McMahon K.D."/>
            <person name="Konstantinidis K.T."/>
            <person name="Eloe-Fadrosh E.A."/>
            <person name="Kyrpides N.C."/>
            <person name="Woyke T."/>
        </authorList>
    </citation>
    <scope>NUCLEOTIDE SEQUENCE</scope>
    <source>
        <strain evidence="2">GVMAG-S-1016704-142</strain>
    </source>
</reference>
<proteinExistence type="predicted"/>
<dbReference type="EMBL" id="MN740566">
    <property type="protein sequence ID" value="QHU33999.1"/>
    <property type="molecule type" value="Genomic_DNA"/>
</dbReference>